<protein>
    <submittedName>
        <fullName evidence="7">Methylmalonyl-CoA mutase</fullName>
    </submittedName>
</protein>
<proteinExistence type="predicted"/>
<dbReference type="GO" id="GO:0046872">
    <property type="term" value="F:metal ion binding"/>
    <property type="evidence" value="ECO:0007669"/>
    <property type="project" value="UniProtKB-KW"/>
</dbReference>
<keyword evidence="5" id="KW-0170">Cobalt</keyword>
<dbReference type="GO" id="GO:0016853">
    <property type="term" value="F:isomerase activity"/>
    <property type="evidence" value="ECO:0007669"/>
    <property type="project" value="UniProtKB-KW"/>
</dbReference>
<feature type="domain" description="B12-binding" evidence="6">
    <location>
        <begin position="3"/>
        <end position="132"/>
    </location>
</feature>
<evidence type="ECO:0000256" key="3">
    <source>
        <dbReference type="ARBA" id="ARBA00022723"/>
    </source>
</evidence>
<evidence type="ECO:0000259" key="6">
    <source>
        <dbReference type="PROSITE" id="PS51332"/>
    </source>
</evidence>
<evidence type="ECO:0000256" key="2">
    <source>
        <dbReference type="ARBA" id="ARBA00022628"/>
    </source>
</evidence>
<dbReference type="Pfam" id="PF02310">
    <property type="entry name" value="B12-binding"/>
    <property type="match status" value="1"/>
</dbReference>
<evidence type="ECO:0000313" key="7">
    <source>
        <dbReference type="EMBL" id="GGP21965.1"/>
    </source>
</evidence>
<dbReference type="GO" id="GO:0031419">
    <property type="term" value="F:cobalamin binding"/>
    <property type="evidence" value="ECO:0007669"/>
    <property type="project" value="UniProtKB-KW"/>
</dbReference>
<dbReference type="Proteomes" id="UP000610960">
    <property type="component" value="Unassembled WGS sequence"/>
</dbReference>
<accession>A0A830GXQ8</accession>
<dbReference type="EMBL" id="BMNL01000003">
    <property type="protein sequence ID" value="GGP21965.1"/>
    <property type="molecule type" value="Genomic_DNA"/>
</dbReference>
<evidence type="ECO:0000256" key="5">
    <source>
        <dbReference type="ARBA" id="ARBA00023285"/>
    </source>
</evidence>
<dbReference type="SUPFAM" id="SSF52242">
    <property type="entry name" value="Cobalamin (vitamin B12)-binding domain"/>
    <property type="match status" value="1"/>
</dbReference>
<keyword evidence="3" id="KW-0479">Metal-binding</keyword>
<dbReference type="AlphaFoldDB" id="A0A830GXQ8"/>
<organism evidence="7 8">
    <name type="scientific">Thermocladium modestius</name>
    <dbReference type="NCBI Taxonomy" id="62609"/>
    <lineage>
        <taxon>Archaea</taxon>
        <taxon>Thermoproteota</taxon>
        <taxon>Thermoprotei</taxon>
        <taxon>Thermoproteales</taxon>
        <taxon>Thermoproteaceae</taxon>
        <taxon>Thermocladium</taxon>
    </lineage>
</organism>
<evidence type="ECO:0000313" key="8">
    <source>
        <dbReference type="Proteomes" id="UP000610960"/>
    </source>
</evidence>
<comment type="cofactor">
    <cofactor evidence="1">
        <name>adenosylcob(III)alamin</name>
        <dbReference type="ChEBI" id="CHEBI:18408"/>
    </cofactor>
</comment>
<dbReference type="NCBIfam" id="TIGR00640">
    <property type="entry name" value="acid_CoA_mut_C"/>
    <property type="match status" value="1"/>
</dbReference>
<dbReference type="OrthoDB" id="9041at2157"/>
<evidence type="ECO:0000256" key="1">
    <source>
        <dbReference type="ARBA" id="ARBA00001922"/>
    </source>
</evidence>
<dbReference type="PROSITE" id="PS51332">
    <property type="entry name" value="B12_BINDING"/>
    <property type="match status" value="1"/>
</dbReference>
<dbReference type="InterPro" id="IPR006158">
    <property type="entry name" value="Cobalamin-bd"/>
</dbReference>
<sequence length="132" mass="14297">MRRIKVIVAKLGLDGHDRGAKVIARALAEAGMDVVYTGMRQTPRQVVETAVQEDADVVGISILSGSHLELVKELMDEMRRRGIDIPVMVGGIIPPEDEESLKQMGVAEVFGPGTPLSIIVDKVRSLAAVRRV</sequence>
<dbReference type="RefSeq" id="WP_188596857.1">
    <property type="nucleotide sequence ID" value="NZ_BMNL01000003.1"/>
</dbReference>
<gene>
    <name evidence="7" type="ORF">GCM10007981_15990</name>
</gene>
<dbReference type="Gene3D" id="3.40.50.280">
    <property type="entry name" value="Cobalamin-binding domain"/>
    <property type="match status" value="1"/>
</dbReference>
<dbReference type="PANTHER" id="PTHR48101">
    <property type="entry name" value="METHYLMALONYL-COA MUTASE, MITOCHONDRIAL-RELATED"/>
    <property type="match status" value="1"/>
</dbReference>
<dbReference type="PANTHER" id="PTHR48101:SF3">
    <property type="entry name" value="COENZYME B12-DEPENDENT MUTASE"/>
    <property type="match status" value="1"/>
</dbReference>
<comment type="caution">
    <text evidence="7">The sequence shown here is derived from an EMBL/GenBank/DDBJ whole genome shotgun (WGS) entry which is preliminary data.</text>
</comment>
<dbReference type="InterPro" id="IPR006159">
    <property type="entry name" value="Acid_CoA_mut_C"/>
</dbReference>
<name>A0A830GXQ8_9CREN</name>
<keyword evidence="8" id="KW-1185">Reference proteome</keyword>
<evidence type="ECO:0000256" key="4">
    <source>
        <dbReference type="ARBA" id="ARBA00023235"/>
    </source>
</evidence>
<keyword evidence="2" id="KW-0846">Cobalamin</keyword>
<reference evidence="7" key="1">
    <citation type="journal article" date="2014" name="Int. J. Syst. Evol. Microbiol.">
        <title>Complete genome sequence of Corynebacterium casei LMG S-19264T (=DSM 44701T), isolated from a smear-ripened cheese.</title>
        <authorList>
            <consortium name="US DOE Joint Genome Institute (JGI-PGF)"/>
            <person name="Walter F."/>
            <person name="Albersmeier A."/>
            <person name="Kalinowski J."/>
            <person name="Ruckert C."/>
        </authorList>
    </citation>
    <scope>NUCLEOTIDE SEQUENCE</scope>
    <source>
        <strain evidence="7">JCM 10088</strain>
    </source>
</reference>
<dbReference type="CDD" id="cd02071">
    <property type="entry name" value="MM_CoA_mut_B12_BD"/>
    <property type="match status" value="1"/>
</dbReference>
<keyword evidence="4" id="KW-0413">Isomerase</keyword>
<dbReference type="InterPro" id="IPR036724">
    <property type="entry name" value="Cobalamin-bd_sf"/>
</dbReference>
<reference evidence="7" key="2">
    <citation type="submission" date="2020-09" db="EMBL/GenBank/DDBJ databases">
        <authorList>
            <person name="Sun Q."/>
            <person name="Ohkuma M."/>
        </authorList>
    </citation>
    <scope>NUCLEOTIDE SEQUENCE</scope>
    <source>
        <strain evidence="7">JCM 10088</strain>
    </source>
</reference>